<dbReference type="InterPro" id="IPR045247">
    <property type="entry name" value="Oye-like"/>
</dbReference>
<dbReference type="GO" id="GO:0010181">
    <property type="term" value="F:FMN binding"/>
    <property type="evidence" value="ECO:0007669"/>
    <property type="project" value="InterPro"/>
</dbReference>
<comment type="cofactor">
    <cofactor evidence="1">
        <name>FMN</name>
        <dbReference type="ChEBI" id="CHEBI:58210"/>
    </cofactor>
</comment>
<dbReference type="GeneID" id="93653720"/>
<keyword evidence="3" id="KW-0288">FMN</keyword>
<keyword evidence="9" id="KW-1185">Reference proteome</keyword>
<organism evidence="8 9">
    <name type="scientific">Candida metapsilosis</name>
    <dbReference type="NCBI Taxonomy" id="273372"/>
    <lineage>
        <taxon>Eukaryota</taxon>
        <taxon>Fungi</taxon>
        <taxon>Dikarya</taxon>
        <taxon>Ascomycota</taxon>
        <taxon>Saccharomycotina</taxon>
        <taxon>Pichiomycetes</taxon>
        <taxon>Debaryomycetaceae</taxon>
        <taxon>Candida/Lodderomyces clade</taxon>
        <taxon>Candida</taxon>
    </lineage>
</organism>
<dbReference type="InterPro" id="IPR001155">
    <property type="entry name" value="OxRdtase_FMN_N"/>
</dbReference>
<dbReference type="EMBL" id="JAEOAQ010000007">
    <property type="protein sequence ID" value="KAG5417457.1"/>
    <property type="molecule type" value="Genomic_DNA"/>
</dbReference>
<comment type="function">
    <text evidence="4">Oxidoreductase that binds mammalian estrogens with high affinity.</text>
</comment>
<dbReference type="InterPro" id="IPR013785">
    <property type="entry name" value="Aldolase_TIM"/>
</dbReference>
<proteinExistence type="inferred from homology"/>
<dbReference type="PANTHER" id="PTHR22893">
    <property type="entry name" value="NADH OXIDOREDUCTASE-RELATED"/>
    <property type="match status" value="1"/>
</dbReference>
<evidence type="ECO:0000313" key="8">
    <source>
        <dbReference type="EMBL" id="KAG5417457.1"/>
    </source>
</evidence>
<dbReference type="GO" id="GO:0003959">
    <property type="term" value="F:NADPH dehydrogenase activity"/>
    <property type="evidence" value="ECO:0007669"/>
    <property type="project" value="TreeGrafter"/>
</dbReference>
<comment type="caution">
    <text evidence="8">The sequence shown here is derived from an EMBL/GenBank/DDBJ whole genome shotgun (WGS) entry which is preliminary data.</text>
</comment>
<dbReference type="SUPFAM" id="SSF51395">
    <property type="entry name" value="FMN-linked oxidoreductases"/>
    <property type="match status" value="1"/>
</dbReference>
<evidence type="ECO:0000256" key="6">
    <source>
        <dbReference type="ARBA" id="ARBA00075326"/>
    </source>
</evidence>
<dbReference type="Proteomes" id="UP000669133">
    <property type="component" value="Unassembled WGS sequence"/>
</dbReference>
<evidence type="ECO:0000256" key="4">
    <source>
        <dbReference type="ARBA" id="ARBA00056646"/>
    </source>
</evidence>
<dbReference type="RefSeq" id="XP_067546573.1">
    <property type="nucleotide sequence ID" value="XM_067694232.1"/>
</dbReference>
<dbReference type="Pfam" id="PF00724">
    <property type="entry name" value="Oxidored_FMN"/>
    <property type="match status" value="1"/>
</dbReference>
<evidence type="ECO:0000256" key="1">
    <source>
        <dbReference type="ARBA" id="ARBA00001917"/>
    </source>
</evidence>
<evidence type="ECO:0000256" key="5">
    <source>
        <dbReference type="ARBA" id="ARBA00067604"/>
    </source>
</evidence>
<gene>
    <name evidence="8" type="ORF">I9W82_005091</name>
</gene>
<evidence type="ECO:0000259" key="7">
    <source>
        <dbReference type="Pfam" id="PF00724"/>
    </source>
</evidence>
<dbReference type="FunFam" id="3.20.20.70:FF:000138">
    <property type="entry name" value="NADPH dehydrogenase 1"/>
    <property type="match status" value="1"/>
</dbReference>
<dbReference type="PANTHER" id="PTHR22893:SF91">
    <property type="entry name" value="NADPH DEHYDROGENASE 2-RELATED"/>
    <property type="match status" value="1"/>
</dbReference>
<accession>A0A8H8D9T0</accession>
<sequence>MVDYSETVSVDALGETKLFHSIQVGKNKLAQRIAHAPTTRLRSTADNVPTDLQLQYYKDRAQKDGTLLITEATYVSEGGIGLPHTPGLWNDTQAKAWKQITDAIRQQGSFSSVQLWHLGRTASPTVLKQRGLPFVGPSAVYTSEESEKEAKESGNELRALTKEEIEHLINEEFPNAARKALDAGFDYVELHSAHGYLLSQFLNPVSNQRTDEYGGSIENRARLLLSIIDKLIPIVGAHKLGIRFSPWATFQVSEPEGEEIHSYILRELQKRADEGNELAYLSYVEPRVSGIVDVKADDIKGSNAFVSKIWKGVMIKAGNYTYDAPKFNDLIRDIENDRTLVAWCRFFTSNPDLVNRLKNGYPLQHYDRDNFYQQYDWGYNTWNNYGETKKYDEEAEKKRIGKPLA</sequence>
<dbReference type="AlphaFoldDB" id="A0A8H8D9T0"/>
<comment type="similarity">
    <text evidence="2">Belongs to the NADH:flavin oxidoreductase/NADH oxidase family.</text>
</comment>
<dbReference type="Gene3D" id="3.20.20.70">
    <property type="entry name" value="Aldolase class I"/>
    <property type="match status" value="1"/>
</dbReference>
<evidence type="ECO:0000313" key="9">
    <source>
        <dbReference type="Proteomes" id="UP000669133"/>
    </source>
</evidence>
<keyword evidence="3" id="KW-0285">Flavoprotein</keyword>
<feature type="domain" description="NADH:flavin oxidoreductase/NADH oxidase N-terminal" evidence="7">
    <location>
        <begin position="17"/>
        <end position="363"/>
    </location>
</feature>
<dbReference type="OrthoDB" id="276546at2759"/>
<evidence type="ECO:0000256" key="2">
    <source>
        <dbReference type="ARBA" id="ARBA00005979"/>
    </source>
</evidence>
<dbReference type="CDD" id="cd02933">
    <property type="entry name" value="OYE_like_FMN"/>
    <property type="match status" value="1"/>
</dbReference>
<dbReference type="GO" id="GO:0042562">
    <property type="term" value="F:hormone binding"/>
    <property type="evidence" value="ECO:0007669"/>
    <property type="project" value="UniProtKB-ARBA"/>
</dbReference>
<name>A0A8H8D9T0_9ASCO</name>
<protein>
    <recommendedName>
        <fullName evidence="5">Probable NADPH dehydrogenase</fullName>
    </recommendedName>
    <alternativeName>
        <fullName evidence="6">Estrogen-binding protein</fullName>
    </alternativeName>
</protein>
<reference evidence="8 9" key="1">
    <citation type="submission" date="2020-12" db="EMBL/GenBank/DDBJ databases">
        <title>Effect of drift, selection, and recombination on the evolution of hybrid genomes in Candida yeast pathogens.</title>
        <authorList>
            <person name="Mixao V."/>
            <person name="Ksiezopolska E."/>
            <person name="Saus E."/>
            <person name="Boekhout T."/>
            <person name="Gacser A."/>
            <person name="Gabaldon T."/>
        </authorList>
    </citation>
    <scope>NUCLEOTIDE SEQUENCE [LARGE SCALE GENOMIC DNA]</scope>
    <source>
        <strain evidence="8 9">BP57</strain>
    </source>
</reference>
<evidence type="ECO:0000256" key="3">
    <source>
        <dbReference type="ARBA" id="ARBA00022643"/>
    </source>
</evidence>